<reference evidence="2" key="1">
    <citation type="submission" date="2023-07" db="EMBL/GenBank/DDBJ databases">
        <title>Thauera sp. CAU 1555 isolated from sand of Yaerae Beach.</title>
        <authorList>
            <person name="Kim W."/>
        </authorList>
    </citation>
    <scope>NUCLEOTIDE SEQUENCE [LARGE SCALE GENOMIC DNA]</scope>
    <source>
        <strain evidence="2">CAU 1555</strain>
    </source>
</reference>
<name>A0ABR9B8N1_9RHOO</name>
<dbReference type="EMBL" id="JACYTO010000001">
    <property type="protein sequence ID" value="MBD8502680.1"/>
    <property type="molecule type" value="Genomic_DNA"/>
</dbReference>
<accession>A0ABR9B8N1</accession>
<protein>
    <submittedName>
        <fullName evidence="1">Uncharacterized protein</fullName>
    </submittedName>
</protein>
<sequence>MSLDYFTSRLAPVASVAYQRKFGVSGTAAEYIIASELLQGAWECIERLEGHFPQAAALNGQAQSFGAPVKAELRCIGDLLRSPESQDLEILSWAALLQNPTWQKLSLHARFALSALGFDLTAWEQSEVGEYRVP</sequence>
<keyword evidence="2" id="KW-1185">Reference proteome</keyword>
<dbReference type="RefSeq" id="WP_187717442.1">
    <property type="nucleotide sequence ID" value="NZ_JACTAH010000001.1"/>
</dbReference>
<organism evidence="1 2">
    <name type="scientific">Thauera sedimentorum</name>
    <dbReference type="NCBI Taxonomy" id="2767595"/>
    <lineage>
        <taxon>Bacteria</taxon>
        <taxon>Pseudomonadati</taxon>
        <taxon>Pseudomonadota</taxon>
        <taxon>Betaproteobacteria</taxon>
        <taxon>Rhodocyclales</taxon>
        <taxon>Zoogloeaceae</taxon>
        <taxon>Thauera</taxon>
    </lineage>
</organism>
<gene>
    <name evidence="1" type="ORF">IFO67_07255</name>
</gene>
<dbReference type="Proteomes" id="UP000603602">
    <property type="component" value="Unassembled WGS sequence"/>
</dbReference>
<comment type="caution">
    <text evidence="1">The sequence shown here is derived from an EMBL/GenBank/DDBJ whole genome shotgun (WGS) entry which is preliminary data.</text>
</comment>
<evidence type="ECO:0000313" key="2">
    <source>
        <dbReference type="Proteomes" id="UP000603602"/>
    </source>
</evidence>
<evidence type="ECO:0000313" key="1">
    <source>
        <dbReference type="EMBL" id="MBD8502680.1"/>
    </source>
</evidence>
<proteinExistence type="predicted"/>